<reference evidence="2" key="1">
    <citation type="journal article" date="2020" name="Nature">
        <title>Giant virus diversity and host interactions through global metagenomics.</title>
        <authorList>
            <person name="Schulz F."/>
            <person name="Roux S."/>
            <person name="Paez-Espino D."/>
            <person name="Jungbluth S."/>
            <person name="Walsh D.A."/>
            <person name="Denef V.J."/>
            <person name="McMahon K.D."/>
            <person name="Konstantinidis K.T."/>
            <person name="Eloe-Fadrosh E.A."/>
            <person name="Kyrpides N.C."/>
            <person name="Woyke T."/>
        </authorList>
    </citation>
    <scope>NUCLEOTIDE SEQUENCE</scope>
    <source>
        <strain evidence="2">GVMAG-M-3300020187-37</strain>
    </source>
</reference>
<feature type="region of interest" description="Disordered" evidence="1">
    <location>
        <begin position="186"/>
        <end position="215"/>
    </location>
</feature>
<dbReference type="EMBL" id="MN739346">
    <property type="protein sequence ID" value="QHS99681.1"/>
    <property type="molecule type" value="Genomic_DNA"/>
</dbReference>
<dbReference type="AlphaFoldDB" id="A0A6C0C6F0"/>
<accession>A0A6C0C6F0</accession>
<organism evidence="2">
    <name type="scientific">viral metagenome</name>
    <dbReference type="NCBI Taxonomy" id="1070528"/>
    <lineage>
        <taxon>unclassified sequences</taxon>
        <taxon>metagenomes</taxon>
        <taxon>organismal metagenomes</taxon>
    </lineage>
</organism>
<evidence type="ECO:0000256" key="1">
    <source>
        <dbReference type="SAM" id="MobiDB-lite"/>
    </source>
</evidence>
<protein>
    <submittedName>
        <fullName evidence="2">Uncharacterized protein</fullName>
    </submittedName>
</protein>
<name>A0A6C0C6F0_9ZZZZ</name>
<evidence type="ECO:0000313" key="2">
    <source>
        <dbReference type="EMBL" id="QHS99681.1"/>
    </source>
</evidence>
<sequence>MIYNQQLNKNNINIKKRLKYSDNCTLIPIKYNNNDLIIQTPKMYIPYGEKYVYNNNNKKFVDISFQNINNDNNIKLFYNNLLLIYNKINDFYEYNVDDIIKKYNKNDLLRLKINKEILIFDQNKKNIDKIINNTYGSFIIYLHGLWLSNNTLYFHFELLQCKIDIPIFLNEYSFIDDVKPDLINNIKKDKGNKSNKGKGKGKGIQPPPPPPPLNEKYEKMIRMGIPKEAVLQKMRLESKVNRIKPSDLQNVSLKKTKPNEKRKSEELPYLAELFKRIGLISN</sequence>
<proteinExistence type="predicted"/>